<gene>
    <name evidence="1" type="ORF">SCL_1609</name>
</gene>
<dbReference type="InParanoid" id="A0A1B4XGH8"/>
<dbReference type="RefSeq" id="WP_096360719.1">
    <property type="nucleotide sequence ID" value="NZ_AP014879.1"/>
</dbReference>
<organism evidence="1 2">
    <name type="scientific">Sulfuricaulis limicola</name>
    <dbReference type="NCBI Taxonomy" id="1620215"/>
    <lineage>
        <taxon>Bacteria</taxon>
        <taxon>Pseudomonadati</taxon>
        <taxon>Pseudomonadota</taxon>
        <taxon>Gammaproteobacteria</taxon>
        <taxon>Acidiferrobacterales</taxon>
        <taxon>Acidiferrobacteraceae</taxon>
        <taxon>Sulfuricaulis</taxon>
    </lineage>
</organism>
<dbReference type="InterPro" id="IPR029063">
    <property type="entry name" value="SAM-dependent_MTases_sf"/>
</dbReference>
<evidence type="ECO:0000313" key="1">
    <source>
        <dbReference type="EMBL" id="BAV33914.1"/>
    </source>
</evidence>
<dbReference type="Pfam" id="PF13489">
    <property type="entry name" value="Methyltransf_23"/>
    <property type="match status" value="1"/>
</dbReference>
<protein>
    <submittedName>
        <fullName evidence="1">Methyltransferase</fullName>
    </submittedName>
</protein>
<dbReference type="Gene3D" id="3.40.50.150">
    <property type="entry name" value="Vaccinia Virus protein VP39"/>
    <property type="match status" value="1"/>
</dbReference>
<dbReference type="SUPFAM" id="SSF53335">
    <property type="entry name" value="S-adenosyl-L-methionine-dependent methyltransferases"/>
    <property type="match status" value="1"/>
</dbReference>
<sequence length="313" mass="35600">MHTTKCPLCGAKDAKNIETINADDLVGLYVNAYKADFSYLFKQSEIQYYQCNNCDLKFFFPSVTGDENFYNILQKTDLYYVDDKEEYKIASEYITEKDDVLEIGCGKAAFSKKINCKSYTGLEFSANAKALAEQGGVHIINQTIQEHARSNANKYDVVCTFQVLEHVDCNELFAFLKAAVDCLKAGGRLIISVPSADSFLSEMANSVLNLPPHHQSHWPDKSLKKVAGIFNLDILCFKHDTIALQNKGEYLSVKLRHFLAFRHRLIEPKQNIFQKIALRILRLIPVKIQFFIIDRVKPNGHSITAVFRKIVVK</sequence>
<evidence type="ECO:0000313" key="2">
    <source>
        <dbReference type="Proteomes" id="UP000243180"/>
    </source>
</evidence>
<name>A0A1B4XGH8_9GAMM</name>
<keyword evidence="1" id="KW-0808">Transferase</keyword>
<dbReference type="GO" id="GO:0032259">
    <property type="term" value="P:methylation"/>
    <property type="evidence" value="ECO:0007669"/>
    <property type="project" value="UniProtKB-KW"/>
</dbReference>
<dbReference type="EMBL" id="AP014879">
    <property type="protein sequence ID" value="BAV33914.1"/>
    <property type="molecule type" value="Genomic_DNA"/>
</dbReference>
<dbReference type="KEGG" id="slim:SCL_1609"/>
<dbReference type="GO" id="GO:0008168">
    <property type="term" value="F:methyltransferase activity"/>
    <property type="evidence" value="ECO:0007669"/>
    <property type="project" value="UniProtKB-KW"/>
</dbReference>
<dbReference type="PANTHER" id="PTHR43861">
    <property type="entry name" value="TRANS-ACONITATE 2-METHYLTRANSFERASE-RELATED"/>
    <property type="match status" value="1"/>
</dbReference>
<proteinExistence type="predicted"/>
<dbReference type="AlphaFoldDB" id="A0A1B4XGH8"/>
<dbReference type="Proteomes" id="UP000243180">
    <property type="component" value="Chromosome"/>
</dbReference>
<dbReference type="OrthoDB" id="9760689at2"/>
<reference evidence="1 2" key="1">
    <citation type="submission" date="2015-05" db="EMBL/GenBank/DDBJ databases">
        <title>Complete genome sequence of a sulfur-oxidizing gammaproteobacterium strain HA5.</title>
        <authorList>
            <person name="Miura A."/>
            <person name="Kojima H."/>
            <person name="Fukui M."/>
        </authorList>
    </citation>
    <scope>NUCLEOTIDE SEQUENCE [LARGE SCALE GENOMIC DNA]</scope>
    <source>
        <strain evidence="1 2">HA5</strain>
    </source>
</reference>
<keyword evidence="1" id="KW-0489">Methyltransferase</keyword>
<accession>A0A1B4XGH8</accession>
<dbReference type="CDD" id="cd02440">
    <property type="entry name" value="AdoMet_MTases"/>
    <property type="match status" value="1"/>
</dbReference>
<keyword evidence="2" id="KW-1185">Reference proteome</keyword>